<evidence type="ECO:0008006" key="3">
    <source>
        <dbReference type="Google" id="ProtNLM"/>
    </source>
</evidence>
<dbReference type="Proteomes" id="UP001501303">
    <property type="component" value="Unassembled WGS sequence"/>
</dbReference>
<evidence type="ECO:0000313" key="2">
    <source>
        <dbReference type="Proteomes" id="UP001501303"/>
    </source>
</evidence>
<evidence type="ECO:0000313" key="1">
    <source>
        <dbReference type="EMBL" id="GAA1894183.1"/>
    </source>
</evidence>
<gene>
    <name evidence="1" type="ORF">GCM10009716_00070</name>
</gene>
<dbReference type="RefSeq" id="WP_344257716.1">
    <property type="nucleotide sequence ID" value="NZ_BAAAMJ010000001.1"/>
</dbReference>
<dbReference type="EMBL" id="BAAAMJ010000001">
    <property type="protein sequence ID" value="GAA1894183.1"/>
    <property type="molecule type" value="Genomic_DNA"/>
</dbReference>
<organism evidence="1 2">
    <name type="scientific">Streptomyces sodiiphilus</name>
    <dbReference type="NCBI Taxonomy" id="226217"/>
    <lineage>
        <taxon>Bacteria</taxon>
        <taxon>Bacillati</taxon>
        <taxon>Actinomycetota</taxon>
        <taxon>Actinomycetes</taxon>
        <taxon>Kitasatosporales</taxon>
        <taxon>Streptomycetaceae</taxon>
        <taxon>Streptomyces</taxon>
    </lineage>
</organism>
<proteinExistence type="predicted"/>
<protein>
    <recommendedName>
        <fullName evidence="3">Transcriptional regulator</fullName>
    </recommendedName>
</protein>
<keyword evidence="2" id="KW-1185">Reference proteome</keyword>
<sequence>MADNYRWAQLGQLGAAGVHGAQALGAGIERMVTGIASPPHTRRGWTARLNYLTRSPAGRDALTAAGISRRALAAWTAGKRSPSPKNRAALDRAYWDLRRRNVANHLKRRLANNGRGTRIEIDPVDQRNVQQPHRRDLPVRHTNVRPRIWNAAVDAWLAGDRQAMEGIWDEIIMDLGSGYDAYTNVSSTGWAA</sequence>
<accession>A0ABN2NRD3</accession>
<comment type="caution">
    <text evidence="1">The sequence shown here is derived from an EMBL/GenBank/DDBJ whole genome shotgun (WGS) entry which is preliminary data.</text>
</comment>
<name>A0ABN2NRD3_9ACTN</name>
<reference evidence="1 2" key="1">
    <citation type="journal article" date="2019" name="Int. J. Syst. Evol. Microbiol.">
        <title>The Global Catalogue of Microorganisms (GCM) 10K type strain sequencing project: providing services to taxonomists for standard genome sequencing and annotation.</title>
        <authorList>
            <consortium name="The Broad Institute Genomics Platform"/>
            <consortium name="The Broad Institute Genome Sequencing Center for Infectious Disease"/>
            <person name="Wu L."/>
            <person name="Ma J."/>
        </authorList>
    </citation>
    <scope>NUCLEOTIDE SEQUENCE [LARGE SCALE GENOMIC DNA]</scope>
    <source>
        <strain evidence="1 2">JCM 13581</strain>
    </source>
</reference>